<dbReference type="InterPro" id="IPR011048">
    <property type="entry name" value="Haem_d1_sf"/>
</dbReference>
<protein>
    <recommendedName>
        <fullName evidence="5">RxLR effector candidate protein</fullName>
    </recommendedName>
</protein>
<dbReference type="EnsemblProtists" id="HpaT800839">
    <property type="protein sequence ID" value="HpaP800839"/>
    <property type="gene ID" value="HpaG800839"/>
</dbReference>
<dbReference type="FunFam" id="2.130.10.10:FF:000306">
    <property type="entry name" value="3-carboxymuconate cyclase"/>
    <property type="match status" value="1"/>
</dbReference>
<dbReference type="Pfam" id="PF10282">
    <property type="entry name" value="Lactonase"/>
    <property type="match status" value="1"/>
</dbReference>
<dbReference type="PANTHER" id="PTHR30344">
    <property type="entry name" value="6-PHOSPHOGLUCONOLACTONASE-RELATED"/>
    <property type="match status" value="1"/>
</dbReference>
<keyword evidence="2" id="KW-0732">Signal</keyword>
<dbReference type="InterPro" id="IPR015943">
    <property type="entry name" value="WD40/YVTN_repeat-like_dom_sf"/>
</dbReference>
<dbReference type="InParanoid" id="M4B3J0"/>
<feature type="chain" id="PRO_5004048738" description="RxLR effector candidate protein" evidence="2">
    <location>
        <begin position="20"/>
        <end position="422"/>
    </location>
</feature>
<dbReference type="HOGENOM" id="CLU_038716_5_1_1"/>
<dbReference type="SUPFAM" id="SSF51004">
    <property type="entry name" value="C-terminal (heme d1) domain of cytochrome cd1-nitrite reductase"/>
    <property type="match status" value="1"/>
</dbReference>
<dbReference type="AlphaFoldDB" id="M4B3J0"/>
<name>M4B3J0_HYAAE</name>
<dbReference type="eggNOG" id="ENOG502QQCI">
    <property type="taxonomic scope" value="Eukaryota"/>
</dbReference>
<reference evidence="4" key="1">
    <citation type="journal article" date="2010" name="Science">
        <title>Signatures of adaptation to obligate biotrophy in the Hyaloperonospora arabidopsidis genome.</title>
        <authorList>
            <person name="Baxter L."/>
            <person name="Tripathy S."/>
            <person name="Ishaque N."/>
            <person name="Boot N."/>
            <person name="Cabral A."/>
            <person name="Kemen E."/>
            <person name="Thines M."/>
            <person name="Ah-Fong A."/>
            <person name="Anderson R."/>
            <person name="Badejoko W."/>
            <person name="Bittner-Eddy P."/>
            <person name="Boore J.L."/>
            <person name="Chibucos M.C."/>
            <person name="Coates M."/>
            <person name="Dehal P."/>
            <person name="Delehaunty K."/>
            <person name="Dong S."/>
            <person name="Downton P."/>
            <person name="Dumas B."/>
            <person name="Fabro G."/>
            <person name="Fronick C."/>
            <person name="Fuerstenberg S.I."/>
            <person name="Fulton L."/>
            <person name="Gaulin E."/>
            <person name="Govers F."/>
            <person name="Hughes L."/>
            <person name="Humphray S."/>
            <person name="Jiang R.H."/>
            <person name="Judelson H."/>
            <person name="Kamoun S."/>
            <person name="Kyung K."/>
            <person name="Meijer H."/>
            <person name="Minx P."/>
            <person name="Morris P."/>
            <person name="Nelson J."/>
            <person name="Phuntumart V."/>
            <person name="Qutob D."/>
            <person name="Rehmany A."/>
            <person name="Rougon-Cardoso A."/>
            <person name="Ryden P."/>
            <person name="Torto-Alalibo T."/>
            <person name="Studholme D."/>
            <person name="Wang Y."/>
            <person name="Win J."/>
            <person name="Wood J."/>
            <person name="Clifton S.W."/>
            <person name="Rogers J."/>
            <person name="Van den Ackerveken G."/>
            <person name="Jones J.D."/>
            <person name="McDowell J.M."/>
            <person name="Beynon J."/>
            <person name="Tyler B.M."/>
        </authorList>
    </citation>
    <scope>NUCLEOTIDE SEQUENCE [LARGE SCALE GENOMIC DNA]</scope>
    <source>
        <strain evidence="4">Emoy2</strain>
    </source>
</reference>
<evidence type="ECO:0000256" key="1">
    <source>
        <dbReference type="ARBA" id="ARBA00005564"/>
    </source>
</evidence>
<evidence type="ECO:0000256" key="2">
    <source>
        <dbReference type="SAM" id="SignalP"/>
    </source>
</evidence>
<dbReference type="InterPro" id="IPR019405">
    <property type="entry name" value="Lactonase_7-beta_prop"/>
</dbReference>
<dbReference type="STRING" id="559515.M4B3J0"/>
<dbReference type="VEuPathDB" id="FungiDB:HpaG800839"/>
<accession>M4B3J0</accession>
<dbReference type="PANTHER" id="PTHR30344:SF1">
    <property type="entry name" value="6-PHOSPHOGLUCONOLACTONASE"/>
    <property type="match status" value="1"/>
</dbReference>
<sequence>MYLPRVFLCFVAAVTGASAGSPEQQEPMTQPILFAGSFTRDEGWVNGTGKGIYTYKLDMSDGSLTPWAVTPHGINPIYVQGTTRRFNTSQRVIYAVNSVDDEVPTSPGKYTGYVSALTLNDDGTLEVLNTRKTLGGSSTHISLSPKEDFVVVSNYGGSLIMFPINEDGSLASATFFEEYLNGSNAFMERQTTGHIHSSTWLPNSDHVVVANLGSDELLQYDLDTKKRTLKSLEAVKRPPGSGPRHMEISSDGKIAYVVDELSNTVGVYKINQKGDVLSTKSLQDITTLPCGYTNSSTSADIHLSSNGEFLYTSNRGHDSIAMFKVDKEDGTLVSLGWESTRGKAPRGFTVYGKWLIIANQNSSDMFVFEVDSDTGLLSYTGNSYEIGTAVCLYTAFGLALDTVIPRITDRIGGNKCYELAGA</sequence>
<evidence type="ECO:0000313" key="4">
    <source>
        <dbReference type="Proteomes" id="UP000011713"/>
    </source>
</evidence>
<dbReference type="Proteomes" id="UP000011713">
    <property type="component" value="Unassembled WGS sequence"/>
</dbReference>
<proteinExistence type="inferred from homology"/>
<evidence type="ECO:0000313" key="3">
    <source>
        <dbReference type="EnsemblProtists" id="HpaP800839"/>
    </source>
</evidence>
<keyword evidence="4" id="KW-1185">Reference proteome</keyword>
<organism evidence="3 4">
    <name type="scientific">Hyaloperonospora arabidopsidis (strain Emoy2)</name>
    <name type="common">Downy mildew agent</name>
    <name type="synonym">Peronospora arabidopsidis</name>
    <dbReference type="NCBI Taxonomy" id="559515"/>
    <lineage>
        <taxon>Eukaryota</taxon>
        <taxon>Sar</taxon>
        <taxon>Stramenopiles</taxon>
        <taxon>Oomycota</taxon>
        <taxon>Peronosporomycetes</taxon>
        <taxon>Peronosporales</taxon>
        <taxon>Peronosporaceae</taxon>
        <taxon>Hyaloperonospora</taxon>
    </lineage>
</organism>
<dbReference type="Gene3D" id="2.130.10.10">
    <property type="entry name" value="YVTN repeat-like/Quinoprotein amine dehydrogenase"/>
    <property type="match status" value="1"/>
</dbReference>
<evidence type="ECO:0008006" key="5">
    <source>
        <dbReference type="Google" id="ProtNLM"/>
    </source>
</evidence>
<dbReference type="GO" id="GO:0017057">
    <property type="term" value="F:6-phosphogluconolactonase activity"/>
    <property type="evidence" value="ECO:0007669"/>
    <property type="project" value="TreeGrafter"/>
</dbReference>
<dbReference type="InterPro" id="IPR050282">
    <property type="entry name" value="Cycloisomerase_2"/>
</dbReference>
<feature type="signal peptide" evidence="2">
    <location>
        <begin position="1"/>
        <end position="19"/>
    </location>
</feature>
<reference evidence="3" key="2">
    <citation type="submission" date="2015-06" db="UniProtKB">
        <authorList>
            <consortium name="EnsemblProtists"/>
        </authorList>
    </citation>
    <scope>IDENTIFICATION</scope>
    <source>
        <strain evidence="3">Emoy2</strain>
    </source>
</reference>
<dbReference type="EMBL" id="JH598179">
    <property type="status" value="NOT_ANNOTATED_CDS"/>
    <property type="molecule type" value="Genomic_DNA"/>
</dbReference>
<dbReference type="OMA" id="AWVGTYN"/>
<comment type="similarity">
    <text evidence="1">Belongs to the cycloisomerase 2 family.</text>
</comment>